<protein>
    <submittedName>
        <fullName evidence="1">Uncharacterized protein</fullName>
    </submittedName>
</protein>
<name>A0A5B7JY84_PORTR</name>
<dbReference type="AlphaFoldDB" id="A0A5B7JY84"/>
<reference evidence="1 2" key="1">
    <citation type="submission" date="2019-05" db="EMBL/GenBank/DDBJ databases">
        <title>Another draft genome of Portunus trituberculatus and its Hox gene families provides insights of decapod evolution.</title>
        <authorList>
            <person name="Jeong J.-H."/>
            <person name="Song I."/>
            <person name="Kim S."/>
            <person name="Choi T."/>
            <person name="Kim D."/>
            <person name="Ryu S."/>
            <person name="Kim W."/>
        </authorList>
    </citation>
    <scope>NUCLEOTIDE SEQUENCE [LARGE SCALE GENOMIC DNA]</scope>
    <source>
        <tissue evidence="1">Muscle</tissue>
    </source>
</reference>
<gene>
    <name evidence="1" type="ORF">E2C01_096555</name>
</gene>
<accession>A0A5B7JY84</accession>
<organism evidence="1 2">
    <name type="scientific">Portunus trituberculatus</name>
    <name type="common">Swimming crab</name>
    <name type="synonym">Neptunus trituberculatus</name>
    <dbReference type="NCBI Taxonomy" id="210409"/>
    <lineage>
        <taxon>Eukaryota</taxon>
        <taxon>Metazoa</taxon>
        <taxon>Ecdysozoa</taxon>
        <taxon>Arthropoda</taxon>
        <taxon>Crustacea</taxon>
        <taxon>Multicrustacea</taxon>
        <taxon>Malacostraca</taxon>
        <taxon>Eumalacostraca</taxon>
        <taxon>Eucarida</taxon>
        <taxon>Decapoda</taxon>
        <taxon>Pleocyemata</taxon>
        <taxon>Brachyura</taxon>
        <taxon>Eubrachyura</taxon>
        <taxon>Portunoidea</taxon>
        <taxon>Portunidae</taxon>
        <taxon>Portuninae</taxon>
        <taxon>Portunus</taxon>
    </lineage>
</organism>
<comment type="caution">
    <text evidence="1">The sequence shown here is derived from an EMBL/GenBank/DDBJ whole genome shotgun (WGS) entry which is preliminary data.</text>
</comment>
<dbReference type="EMBL" id="VSRR010125548">
    <property type="protein sequence ID" value="MPD01043.1"/>
    <property type="molecule type" value="Genomic_DNA"/>
</dbReference>
<keyword evidence="2" id="KW-1185">Reference proteome</keyword>
<evidence type="ECO:0000313" key="2">
    <source>
        <dbReference type="Proteomes" id="UP000324222"/>
    </source>
</evidence>
<evidence type="ECO:0000313" key="1">
    <source>
        <dbReference type="EMBL" id="MPD01043.1"/>
    </source>
</evidence>
<proteinExistence type="predicted"/>
<dbReference type="Proteomes" id="UP000324222">
    <property type="component" value="Unassembled WGS sequence"/>
</dbReference>
<sequence>MVQVWHSGINVLNERQHEAILTLCCCGPVPPHDWPGMQMLIKIPNITCMGVLVIQSHSHGGAKLEAVWKWL</sequence>